<comment type="caution">
    <text evidence="1">The sequence shown here is derived from an EMBL/GenBank/DDBJ whole genome shotgun (WGS) entry which is preliminary data.</text>
</comment>
<organism evidence="1 2">
    <name type="scientific">Sphingomicrobium clamense</name>
    <dbReference type="NCBI Taxonomy" id="2851013"/>
    <lineage>
        <taxon>Bacteria</taxon>
        <taxon>Pseudomonadati</taxon>
        <taxon>Pseudomonadota</taxon>
        <taxon>Alphaproteobacteria</taxon>
        <taxon>Sphingomonadales</taxon>
        <taxon>Sphingomonadaceae</taxon>
        <taxon>Sphingomicrobium</taxon>
    </lineage>
</organism>
<proteinExistence type="predicted"/>
<dbReference type="EMBL" id="JAHVAH010000001">
    <property type="protein sequence ID" value="MBW0145735.1"/>
    <property type="molecule type" value="Genomic_DNA"/>
</dbReference>
<evidence type="ECO:0000313" key="1">
    <source>
        <dbReference type="EMBL" id="MBW0145735.1"/>
    </source>
</evidence>
<keyword evidence="2" id="KW-1185">Reference proteome</keyword>
<gene>
    <name evidence="1" type="ORF">KTQ36_10580</name>
</gene>
<sequence>MARYEKELEAAGEAPLDIVEWISALAKKEGEKGADSHGAQVARMLSGLDCGETLGGAFAPSRLTGPKEK</sequence>
<name>A0ABS6V840_9SPHN</name>
<evidence type="ECO:0000313" key="2">
    <source>
        <dbReference type="Proteomes" id="UP000698028"/>
    </source>
</evidence>
<dbReference type="RefSeq" id="WP_218633618.1">
    <property type="nucleotide sequence ID" value="NZ_JAHVAH010000001.1"/>
</dbReference>
<reference evidence="1 2" key="1">
    <citation type="submission" date="2021-07" db="EMBL/GenBank/DDBJ databases">
        <title>The draft genome sequence of Sphingomicrobium sp. B8.</title>
        <authorList>
            <person name="Mu L."/>
        </authorList>
    </citation>
    <scope>NUCLEOTIDE SEQUENCE [LARGE SCALE GENOMIC DNA]</scope>
    <source>
        <strain evidence="1 2">B8</strain>
    </source>
</reference>
<accession>A0ABS6V840</accession>
<protein>
    <submittedName>
        <fullName evidence="1">Uncharacterized protein</fullName>
    </submittedName>
</protein>
<dbReference type="Proteomes" id="UP000698028">
    <property type="component" value="Unassembled WGS sequence"/>
</dbReference>